<evidence type="ECO:0000313" key="2">
    <source>
        <dbReference type="EMBL" id="EAD5787582.1"/>
    </source>
</evidence>
<accession>A0A458Z3C8</accession>
<dbReference type="AlphaFoldDB" id="A0A458Z3C8"/>
<dbReference type="EMBL" id="AABCVX010000020">
    <property type="protein sequence ID" value="EAG6170806.1"/>
    <property type="molecule type" value="Genomic_DNA"/>
</dbReference>
<dbReference type="Pfam" id="PF24726">
    <property type="entry name" value="DUF7678"/>
    <property type="match status" value="1"/>
</dbReference>
<evidence type="ECO:0000313" key="4">
    <source>
        <dbReference type="EMBL" id="EAG6170806.1"/>
    </source>
</evidence>
<dbReference type="EMBL" id="AAANYR010000008">
    <property type="protein sequence ID" value="EAD5787582.1"/>
    <property type="molecule type" value="Genomic_DNA"/>
</dbReference>
<dbReference type="Proteomes" id="UP000344343">
    <property type="component" value="Unassembled WGS sequence"/>
</dbReference>
<evidence type="ECO:0000259" key="1">
    <source>
        <dbReference type="Pfam" id="PF24726"/>
    </source>
</evidence>
<organism evidence="4 6">
    <name type="scientific">Listeria monocytogenes</name>
    <dbReference type="NCBI Taxonomy" id="1639"/>
    <lineage>
        <taxon>Bacteria</taxon>
        <taxon>Bacillati</taxon>
        <taxon>Bacillota</taxon>
        <taxon>Bacilli</taxon>
        <taxon>Bacillales</taxon>
        <taxon>Listeriaceae</taxon>
        <taxon>Listeria</taxon>
    </lineage>
</organism>
<proteinExistence type="predicted"/>
<feature type="domain" description="DUF7678" evidence="1">
    <location>
        <begin position="1"/>
        <end position="74"/>
    </location>
</feature>
<comment type="caution">
    <text evidence="4">The sequence shown here is derived from an EMBL/GenBank/DDBJ whole genome shotgun (WGS) entry which is preliminary data.</text>
</comment>
<evidence type="ECO:0000313" key="6">
    <source>
        <dbReference type="Proteomes" id="UP000566721"/>
    </source>
</evidence>
<dbReference type="RefSeq" id="WP_064034144.1">
    <property type="nucleotide sequence ID" value="NZ_CP011345.1"/>
</dbReference>
<sequence length="74" mass="8478">MWTNGVIKIDKTSVTFCVKHFEEPSEFGINEGRISKLELRVKGKIVANYDRGWDVQPTDEAVEKALQYVLATYN</sequence>
<evidence type="ECO:0000313" key="5">
    <source>
        <dbReference type="Proteomes" id="UP000344343"/>
    </source>
</evidence>
<reference evidence="4 6" key="1">
    <citation type="submission" date="2018-06" db="EMBL/GenBank/DDBJ databases">
        <authorList>
            <consortium name="GenomeTrakr: Next Generation Sequencing Network for Food Pathogen Tracability"/>
        </authorList>
    </citation>
    <scope>NUCLEOTIDE SEQUENCE [LARGE SCALE GENOMIC DNA]</scope>
    <source>
        <strain evidence="2 5">FDA00013853</strain>
        <strain evidence="4 6">FLAG-38921</strain>
    </source>
</reference>
<gene>
    <name evidence="3" type="ORF">DCT16_14460</name>
    <name evidence="4" type="ORF">DCT16_15645</name>
    <name evidence="2" type="ORF">EX365_13535</name>
</gene>
<name>A0A458Z3C8_LISMN</name>
<dbReference type="Proteomes" id="UP000566721">
    <property type="component" value="Unassembled WGS sequence"/>
</dbReference>
<protein>
    <recommendedName>
        <fullName evidence="1">DUF7678 domain-containing protein</fullName>
    </recommendedName>
</protein>
<dbReference type="EMBL" id="AABCVX010000008">
    <property type="protein sequence ID" value="EAG6170579.1"/>
    <property type="molecule type" value="Genomic_DNA"/>
</dbReference>
<dbReference type="InterPro" id="IPR056095">
    <property type="entry name" value="DUF7678"/>
</dbReference>
<evidence type="ECO:0000313" key="3">
    <source>
        <dbReference type="EMBL" id="EAG6170579.1"/>
    </source>
</evidence>